<reference evidence="1 2" key="1">
    <citation type="submission" date="2020-08" db="EMBL/GenBank/DDBJ databases">
        <title>Functional genomics of gut bacteria from endangered species of beetles.</title>
        <authorList>
            <person name="Carlos-Shanley C."/>
        </authorList>
    </citation>
    <scope>NUCLEOTIDE SEQUENCE [LARGE SCALE GENOMIC DNA]</scope>
    <source>
        <strain evidence="1 2">S00198</strain>
    </source>
</reference>
<keyword evidence="2" id="KW-1185">Reference proteome</keyword>
<evidence type="ECO:0000313" key="1">
    <source>
        <dbReference type="EMBL" id="MBB6562235.1"/>
    </source>
</evidence>
<dbReference type="AlphaFoldDB" id="A0A7X0PHV5"/>
<sequence length="106" mass="11317">MTEACGAPAADPRIDAVLALCDAAYDEVRRLGAVHDEARMQDIIDRLHALAPVYADALTVPKALAGVLFDLSTALYSAADTTDEARCQAAFAWFDEFCDAARGVLN</sequence>
<comment type="caution">
    <text evidence="1">The sequence shown here is derived from an EMBL/GenBank/DDBJ whole genome shotgun (WGS) entry which is preliminary data.</text>
</comment>
<protein>
    <submittedName>
        <fullName evidence="1">Uncharacterized protein</fullName>
    </submittedName>
</protein>
<gene>
    <name evidence="1" type="ORF">HNP48_004944</name>
</gene>
<accession>A0A7X0PHV5</accession>
<dbReference type="RefSeq" id="WP_184862031.1">
    <property type="nucleotide sequence ID" value="NZ_JACHLK010000011.1"/>
</dbReference>
<proteinExistence type="predicted"/>
<organism evidence="1 2">
    <name type="scientific">Acidovorax soli</name>
    <dbReference type="NCBI Taxonomy" id="592050"/>
    <lineage>
        <taxon>Bacteria</taxon>
        <taxon>Pseudomonadati</taxon>
        <taxon>Pseudomonadota</taxon>
        <taxon>Betaproteobacteria</taxon>
        <taxon>Burkholderiales</taxon>
        <taxon>Comamonadaceae</taxon>
        <taxon>Acidovorax</taxon>
    </lineage>
</organism>
<evidence type="ECO:0000313" key="2">
    <source>
        <dbReference type="Proteomes" id="UP000575083"/>
    </source>
</evidence>
<dbReference type="EMBL" id="JACHLK010000011">
    <property type="protein sequence ID" value="MBB6562235.1"/>
    <property type="molecule type" value="Genomic_DNA"/>
</dbReference>
<dbReference type="Proteomes" id="UP000575083">
    <property type="component" value="Unassembled WGS sequence"/>
</dbReference>
<name>A0A7X0PHV5_9BURK</name>